<organism evidence="4 5">
    <name type="scientific">Paramicrosporidium saccamoebae</name>
    <dbReference type="NCBI Taxonomy" id="1246581"/>
    <lineage>
        <taxon>Eukaryota</taxon>
        <taxon>Fungi</taxon>
        <taxon>Fungi incertae sedis</taxon>
        <taxon>Cryptomycota</taxon>
        <taxon>Cryptomycota incertae sedis</taxon>
        <taxon>Paramicrosporidium</taxon>
    </lineage>
</organism>
<evidence type="ECO:0000313" key="4">
    <source>
        <dbReference type="EMBL" id="PJF18979.1"/>
    </source>
</evidence>
<dbReference type="EMBL" id="MTSL01000092">
    <property type="protein sequence ID" value="PJF18979.1"/>
    <property type="molecule type" value="Genomic_DNA"/>
</dbReference>
<dbReference type="PANTHER" id="PTHR48103">
    <property type="entry name" value="MIDASIN-RELATED"/>
    <property type="match status" value="1"/>
</dbReference>
<evidence type="ECO:0000313" key="5">
    <source>
        <dbReference type="Proteomes" id="UP000240830"/>
    </source>
</evidence>
<accession>A0A2H9TMN7</accession>
<dbReference type="GO" id="GO:0000055">
    <property type="term" value="P:ribosomal large subunit export from nucleus"/>
    <property type="evidence" value="ECO:0007669"/>
    <property type="project" value="TreeGrafter"/>
</dbReference>
<evidence type="ECO:0000256" key="3">
    <source>
        <dbReference type="SAM" id="MobiDB-lite"/>
    </source>
</evidence>
<name>A0A2H9TMN7_9FUNG</name>
<sequence>MEQETEQNPEREETVEIDNEAQPSEEKMLVEGTERPTEPISQVDTSLTPATPEDDFDLPNWDEIEGKTHELSMELCEQLRLVLEPTKATKMRGDYRTGKRLNLRKIPAYIASHYRRDKIWLRRTKPSTREYQITLSVDNSRSMRGGAGRLAVEALAMTATALSRLEAGTISVTSFGESANCLHPATAPWNTDAGRALLTNLTFKDDSTDVASLLALINEGGGGSEWQLHVILSDGICHDHANLAQLINAGLQRRIIHVFVILDPTVSEISHVEYRAEGIKMTKYLETFPFQFYVVLRDIHALPLVLADAIRQWFETVSLLD</sequence>
<evidence type="ECO:0000256" key="2">
    <source>
        <dbReference type="ARBA" id="ARBA00022840"/>
    </source>
</evidence>
<dbReference type="PANTHER" id="PTHR48103:SF2">
    <property type="entry name" value="MIDASIN"/>
    <property type="match status" value="1"/>
</dbReference>
<keyword evidence="2" id="KW-0067">ATP-binding</keyword>
<dbReference type="GO" id="GO:0005634">
    <property type="term" value="C:nucleus"/>
    <property type="evidence" value="ECO:0007669"/>
    <property type="project" value="TreeGrafter"/>
</dbReference>
<dbReference type="InterPro" id="IPR036465">
    <property type="entry name" value="vWFA_dom_sf"/>
</dbReference>
<dbReference type="AlphaFoldDB" id="A0A2H9TMN7"/>
<feature type="compositionally biased region" description="Polar residues" evidence="3">
    <location>
        <begin position="39"/>
        <end position="49"/>
    </location>
</feature>
<dbReference type="SUPFAM" id="SSF53300">
    <property type="entry name" value="vWA-like"/>
    <property type="match status" value="1"/>
</dbReference>
<gene>
    <name evidence="4" type="ORF">PSACC_01204</name>
</gene>
<keyword evidence="1" id="KW-0547">Nucleotide-binding</keyword>
<evidence type="ECO:0000256" key="1">
    <source>
        <dbReference type="ARBA" id="ARBA00022741"/>
    </source>
</evidence>
<dbReference type="STRING" id="1246581.A0A2H9TMN7"/>
<protein>
    <submittedName>
        <fullName evidence="4">Putative midasin</fullName>
    </submittedName>
</protein>
<feature type="region of interest" description="Disordered" evidence="3">
    <location>
        <begin position="1"/>
        <end position="59"/>
    </location>
</feature>
<dbReference type="GO" id="GO:0030687">
    <property type="term" value="C:preribosome, large subunit precursor"/>
    <property type="evidence" value="ECO:0007669"/>
    <property type="project" value="TreeGrafter"/>
</dbReference>
<comment type="caution">
    <text evidence="4">The sequence shown here is derived from an EMBL/GenBank/DDBJ whole genome shotgun (WGS) entry which is preliminary data.</text>
</comment>
<feature type="compositionally biased region" description="Basic and acidic residues" evidence="3">
    <location>
        <begin position="24"/>
        <end position="37"/>
    </location>
</feature>
<proteinExistence type="predicted"/>
<dbReference type="Proteomes" id="UP000240830">
    <property type="component" value="Unassembled WGS sequence"/>
</dbReference>
<dbReference type="OrthoDB" id="5186at2759"/>
<keyword evidence="5" id="KW-1185">Reference proteome</keyword>
<dbReference type="GO" id="GO:0000027">
    <property type="term" value="P:ribosomal large subunit assembly"/>
    <property type="evidence" value="ECO:0007669"/>
    <property type="project" value="TreeGrafter"/>
</dbReference>
<reference evidence="4 5" key="1">
    <citation type="submission" date="2016-10" db="EMBL/GenBank/DDBJ databases">
        <title>The genome of Paramicrosporidium saccamoebae is the missing link in understanding Cryptomycota and Microsporidia evolution.</title>
        <authorList>
            <person name="Quandt C.A."/>
            <person name="Beaudet D."/>
            <person name="Corsaro D."/>
            <person name="Michel R."/>
            <person name="Corradi N."/>
            <person name="James T."/>
        </authorList>
    </citation>
    <scope>NUCLEOTIDE SEQUENCE [LARGE SCALE GENOMIC DNA]</scope>
    <source>
        <strain evidence="4 5">KSL3</strain>
    </source>
</reference>
<dbReference type="GO" id="GO:0005524">
    <property type="term" value="F:ATP binding"/>
    <property type="evidence" value="ECO:0007669"/>
    <property type="project" value="UniProtKB-KW"/>
</dbReference>